<dbReference type="OMA" id="ESSTHCM"/>
<feature type="transmembrane region" description="Helical" evidence="1">
    <location>
        <begin position="156"/>
        <end position="175"/>
    </location>
</feature>
<reference evidence="2 3" key="2">
    <citation type="journal article" date="2008" name="Nature">
        <title>The Phaeodactylum genome reveals the evolutionary history of diatom genomes.</title>
        <authorList>
            <person name="Bowler C."/>
            <person name="Allen A.E."/>
            <person name="Badger J.H."/>
            <person name="Grimwood J."/>
            <person name="Jabbari K."/>
            <person name="Kuo A."/>
            <person name="Maheswari U."/>
            <person name="Martens C."/>
            <person name="Maumus F."/>
            <person name="Otillar R.P."/>
            <person name="Rayko E."/>
            <person name="Salamov A."/>
            <person name="Vandepoele K."/>
            <person name="Beszteri B."/>
            <person name="Gruber A."/>
            <person name="Heijde M."/>
            <person name="Katinka M."/>
            <person name="Mock T."/>
            <person name="Valentin K."/>
            <person name="Verret F."/>
            <person name="Berges J.A."/>
            <person name="Brownlee C."/>
            <person name="Cadoret J.P."/>
            <person name="Chiovitti A."/>
            <person name="Choi C.J."/>
            <person name="Coesel S."/>
            <person name="De Martino A."/>
            <person name="Detter J.C."/>
            <person name="Durkin C."/>
            <person name="Falciatore A."/>
            <person name="Fournet J."/>
            <person name="Haruta M."/>
            <person name="Huysman M.J."/>
            <person name="Jenkins B.D."/>
            <person name="Jiroutova K."/>
            <person name="Jorgensen R.E."/>
            <person name="Joubert Y."/>
            <person name="Kaplan A."/>
            <person name="Kroger N."/>
            <person name="Kroth P.G."/>
            <person name="La Roche J."/>
            <person name="Lindquist E."/>
            <person name="Lommer M."/>
            <person name="Martin-Jezequel V."/>
            <person name="Lopez P.J."/>
            <person name="Lucas S."/>
            <person name="Mangogna M."/>
            <person name="McGinnis K."/>
            <person name="Medlin L.K."/>
            <person name="Montsant A."/>
            <person name="Oudot-Le Secq M.P."/>
            <person name="Napoli C."/>
            <person name="Obornik M."/>
            <person name="Parker M.S."/>
            <person name="Petit J.L."/>
            <person name="Porcel B.M."/>
            <person name="Poulsen N."/>
            <person name="Robison M."/>
            <person name="Rychlewski L."/>
            <person name="Rynearson T.A."/>
            <person name="Schmutz J."/>
            <person name="Shapiro H."/>
            <person name="Siaut M."/>
            <person name="Stanley M."/>
            <person name="Sussman M.R."/>
            <person name="Taylor A.R."/>
            <person name="Vardi A."/>
            <person name="von Dassow P."/>
            <person name="Vyverman W."/>
            <person name="Willis A."/>
            <person name="Wyrwicz L.S."/>
            <person name="Rokhsar D.S."/>
            <person name="Weissenbach J."/>
            <person name="Armbrust E.V."/>
            <person name="Green B.R."/>
            <person name="Van de Peer Y."/>
            <person name="Grigoriev I.V."/>
        </authorList>
    </citation>
    <scope>NUCLEOTIDE SEQUENCE [LARGE SCALE GENOMIC DNA]</scope>
    <source>
        <strain evidence="2 3">CCMP1335</strain>
    </source>
</reference>
<keyword evidence="1" id="KW-0812">Transmembrane</keyword>
<feature type="transmembrane region" description="Helical" evidence="1">
    <location>
        <begin position="429"/>
        <end position="448"/>
    </location>
</feature>
<feature type="non-terminal residue" evidence="2">
    <location>
        <position position="1"/>
    </location>
</feature>
<feature type="transmembrane region" description="Helical" evidence="1">
    <location>
        <begin position="399"/>
        <end position="417"/>
    </location>
</feature>
<name>B8C8Z7_THAPS</name>
<dbReference type="PANTHER" id="PTHR34289:SF8">
    <property type="entry name" value="DUF819 DOMAIN-CONTAINING PROTEIN"/>
    <property type="match status" value="1"/>
</dbReference>
<gene>
    <name evidence="2" type="ORF">THAPSDRAFT_8261</name>
</gene>
<evidence type="ECO:0000313" key="3">
    <source>
        <dbReference type="Proteomes" id="UP000001449"/>
    </source>
</evidence>
<dbReference type="GeneID" id="7447003"/>
<feature type="transmembrane region" description="Helical" evidence="1">
    <location>
        <begin position="115"/>
        <end position="136"/>
    </location>
</feature>
<feature type="transmembrane region" description="Helical" evidence="1">
    <location>
        <begin position="187"/>
        <end position="209"/>
    </location>
</feature>
<dbReference type="PANTHER" id="PTHR34289">
    <property type="entry name" value="PROTEIN, PUTATIVE (DUF819)-RELATED"/>
    <property type="match status" value="1"/>
</dbReference>
<dbReference type="PaxDb" id="35128-Thaps8261"/>
<dbReference type="RefSeq" id="XP_002292767.1">
    <property type="nucleotide sequence ID" value="XM_002292731.1"/>
</dbReference>
<keyword evidence="1" id="KW-0472">Membrane</keyword>
<organism evidence="2 3">
    <name type="scientific">Thalassiosira pseudonana</name>
    <name type="common">Marine diatom</name>
    <name type="synonym">Cyclotella nana</name>
    <dbReference type="NCBI Taxonomy" id="35128"/>
    <lineage>
        <taxon>Eukaryota</taxon>
        <taxon>Sar</taxon>
        <taxon>Stramenopiles</taxon>
        <taxon>Ochrophyta</taxon>
        <taxon>Bacillariophyta</taxon>
        <taxon>Coscinodiscophyceae</taxon>
        <taxon>Thalassiosirophycidae</taxon>
        <taxon>Thalassiosirales</taxon>
        <taxon>Thalassiosiraceae</taxon>
        <taxon>Thalassiosira</taxon>
    </lineage>
</organism>
<dbReference type="Proteomes" id="UP000001449">
    <property type="component" value="Chromosome 10"/>
</dbReference>
<feature type="transmembrane region" description="Helical" evidence="1">
    <location>
        <begin position="351"/>
        <end position="369"/>
    </location>
</feature>
<dbReference type="Pfam" id="PF05684">
    <property type="entry name" value="DUF819"/>
    <property type="match status" value="2"/>
</dbReference>
<dbReference type="KEGG" id="tps:THAPSDRAFT_8261"/>
<sequence>MRFSPPATATATAAVFVCCCIHPQYYFFVQSFSLIPKRPKATPLHTSTINTSLAPRLKPSASCNTLAATSIPTDAIPPSLISSSNHWGNVAALAFTASFAQLLGKTTLIGNLLGAPVTAMALTFVLSSVGCMPSFVSSSASWSTLLPSGGSPSSTFLQTISLTLATPLLLLGTSIRGKALRQCGSLLGSFVVASLGTLLGASAAFAFNISSALRTSLPNNDGIKIAAALLAKNIGGGINYMAVCACLGASTESVAAGLCVDNVMALVYFPLVSLLASNFVDLNEEGDDGRGEVAVSTNDTAFETELSPIESLSHAFTVAAVLTALGQFLNSQLPHVQRLLGSVNTSSAKPLNLSLPITTLLAVLFSTYYPPNWFLSPSTTTESQHDKQRSNSIAKAGETLGTALLYLFFATAGAPGWRLKESIQQSFPAIASFLVVLYGVHGGVLWGFKRLVNMCTKDDEGKKVLFWNKMAAPQRLLTASSAAIGGPATAVALAQSHQWQSLMTPSLLVGNVGYAVATFI</sequence>
<accession>B8C8Z7</accession>
<dbReference type="EMBL" id="CM000646">
    <property type="protein sequence ID" value="EED89963.1"/>
    <property type="molecule type" value="Genomic_DNA"/>
</dbReference>
<dbReference type="InterPro" id="IPR008537">
    <property type="entry name" value="DUF819"/>
</dbReference>
<protein>
    <submittedName>
        <fullName evidence="2">Uncharacterized protein</fullName>
    </submittedName>
</protein>
<reference evidence="2 3" key="1">
    <citation type="journal article" date="2004" name="Science">
        <title>The genome of the diatom Thalassiosira pseudonana: ecology, evolution, and metabolism.</title>
        <authorList>
            <person name="Armbrust E.V."/>
            <person name="Berges J.A."/>
            <person name="Bowler C."/>
            <person name="Green B.R."/>
            <person name="Martinez D."/>
            <person name="Putnam N.H."/>
            <person name="Zhou S."/>
            <person name="Allen A.E."/>
            <person name="Apt K.E."/>
            <person name="Bechner M."/>
            <person name="Brzezinski M.A."/>
            <person name="Chaal B.K."/>
            <person name="Chiovitti A."/>
            <person name="Davis A.K."/>
            <person name="Demarest M.S."/>
            <person name="Detter J.C."/>
            <person name="Glavina T."/>
            <person name="Goodstein D."/>
            <person name="Hadi M.Z."/>
            <person name="Hellsten U."/>
            <person name="Hildebrand M."/>
            <person name="Jenkins B.D."/>
            <person name="Jurka J."/>
            <person name="Kapitonov V.V."/>
            <person name="Kroger N."/>
            <person name="Lau W.W."/>
            <person name="Lane T.W."/>
            <person name="Larimer F.W."/>
            <person name="Lippmeier J.C."/>
            <person name="Lucas S."/>
            <person name="Medina M."/>
            <person name="Montsant A."/>
            <person name="Obornik M."/>
            <person name="Parker M.S."/>
            <person name="Palenik B."/>
            <person name="Pazour G.J."/>
            <person name="Richardson P.M."/>
            <person name="Rynearson T.A."/>
            <person name="Saito M.A."/>
            <person name="Schwartz D.C."/>
            <person name="Thamatrakoln K."/>
            <person name="Valentin K."/>
            <person name="Vardi A."/>
            <person name="Wilkerson F.P."/>
            <person name="Rokhsar D.S."/>
        </authorList>
    </citation>
    <scope>NUCLEOTIDE SEQUENCE [LARGE SCALE GENOMIC DNA]</scope>
    <source>
        <strain evidence="2 3">CCMP1335</strain>
    </source>
</reference>
<dbReference type="eggNOG" id="ENOG502QQM4">
    <property type="taxonomic scope" value="Eukaryota"/>
</dbReference>
<proteinExistence type="predicted"/>
<evidence type="ECO:0000256" key="1">
    <source>
        <dbReference type="SAM" id="Phobius"/>
    </source>
</evidence>
<dbReference type="AlphaFoldDB" id="B8C8Z7"/>
<dbReference type="InParanoid" id="B8C8Z7"/>
<keyword evidence="1" id="KW-1133">Transmembrane helix</keyword>
<keyword evidence="3" id="KW-1185">Reference proteome</keyword>
<evidence type="ECO:0000313" key="2">
    <source>
        <dbReference type="EMBL" id="EED89963.1"/>
    </source>
</evidence>
<dbReference type="HOGENOM" id="CLU_034724_0_1_1"/>